<reference evidence="1 2" key="1">
    <citation type="submission" date="2017-10" db="EMBL/GenBank/DDBJ databases">
        <title>Extensive intraspecific genome diversity in a model arbuscular mycorrhizal fungus.</title>
        <authorList>
            <person name="Chen E.C.H."/>
            <person name="Morin E."/>
            <person name="Baudet D."/>
            <person name="Noel J."/>
            <person name="Ndikumana S."/>
            <person name="Charron P."/>
            <person name="St-Onge C."/>
            <person name="Giorgi J."/>
            <person name="Grigoriev I.V."/>
            <person name="Roux C."/>
            <person name="Martin F.M."/>
            <person name="Corradi N."/>
        </authorList>
    </citation>
    <scope>NUCLEOTIDE SEQUENCE [LARGE SCALE GENOMIC DNA]</scope>
    <source>
        <strain evidence="1 2">A1</strain>
    </source>
</reference>
<gene>
    <name evidence="1" type="ORF">RhiirA1_425350</name>
</gene>
<accession>A0A2N0RCD1</accession>
<evidence type="ECO:0000313" key="1">
    <source>
        <dbReference type="EMBL" id="PKC60961.1"/>
    </source>
</evidence>
<dbReference type="Proteomes" id="UP000232688">
    <property type="component" value="Unassembled WGS sequence"/>
</dbReference>
<evidence type="ECO:0000313" key="2">
    <source>
        <dbReference type="Proteomes" id="UP000232688"/>
    </source>
</evidence>
<dbReference type="VEuPathDB" id="FungiDB:RhiirA1_425350"/>
<protein>
    <submittedName>
        <fullName evidence="1">Uncharacterized protein</fullName>
    </submittedName>
</protein>
<name>A0A2N0RCD1_9GLOM</name>
<comment type="caution">
    <text evidence="1">The sequence shown here is derived from an EMBL/GenBank/DDBJ whole genome shotgun (WGS) entry which is preliminary data.</text>
</comment>
<dbReference type="EMBL" id="LLXH01001060">
    <property type="protein sequence ID" value="PKC60961.1"/>
    <property type="molecule type" value="Genomic_DNA"/>
</dbReference>
<organism evidence="1 2">
    <name type="scientific">Rhizophagus irregularis</name>
    <dbReference type="NCBI Taxonomy" id="588596"/>
    <lineage>
        <taxon>Eukaryota</taxon>
        <taxon>Fungi</taxon>
        <taxon>Fungi incertae sedis</taxon>
        <taxon>Mucoromycota</taxon>
        <taxon>Glomeromycotina</taxon>
        <taxon>Glomeromycetes</taxon>
        <taxon>Glomerales</taxon>
        <taxon>Glomeraceae</taxon>
        <taxon>Rhizophagus</taxon>
    </lineage>
</organism>
<sequence>MRRNENKRVRNFVILCKTTDGKKQMGIGLKFFLDTIVSGNITLNILVFDSI</sequence>
<proteinExistence type="predicted"/>
<reference evidence="1 2" key="2">
    <citation type="submission" date="2017-10" db="EMBL/GenBank/DDBJ databases">
        <title>Genome analyses suggest a sexual origin of heterokaryosis in a supposedly ancient asexual fungus.</title>
        <authorList>
            <person name="Corradi N."/>
            <person name="Sedzielewska K."/>
            <person name="Noel J."/>
            <person name="Charron P."/>
            <person name="Farinelli L."/>
            <person name="Marton T."/>
            <person name="Kruger M."/>
            <person name="Pelin A."/>
            <person name="Brachmann A."/>
            <person name="Corradi N."/>
        </authorList>
    </citation>
    <scope>NUCLEOTIDE SEQUENCE [LARGE SCALE GENOMIC DNA]</scope>
    <source>
        <strain evidence="1 2">A1</strain>
    </source>
</reference>
<dbReference type="AlphaFoldDB" id="A0A2N0RCD1"/>